<sequence length="143" mass="15623">MNLIKASHLLIPHSYLTKGIPSNSPSATSSPCQQIETVGNGGKRRETAWGQGHKQFACANLSSFVGVDASFGGSDDQTNDHADFTDELKKYSSDFVCYNDVEAARTVETRTADETDFEKEKMTAVTDDVFFFDDAIGVKNSLQ</sequence>
<dbReference type="EMBL" id="JAIHNG010000013">
    <property type="protein sequence ID" value="KAI5968502.1"/>
    <property type="molecule type" value="Genomic_DNA"/>
</dbReference>
<gene>
    <name evidence="1" type="ORF">KGF57_000196</name>
</gene>
<comment type="caution">
    <text evidence="1">The sequence shown here is derived from an EMBL/GenBank/DDBJ whole genome shotgun (WGS) entry which is preliminary data.</text>
</comment>
<evidence type="ECO:0000313" key="2">
    <source>
        <dbReference type="Proteomes" id="UP001204833"/>
    </source>
</evidence>
<dbReference type="RefSeq" id="XP_051611381.1">
    <property type="nucleotide sequence ID" value="XM_051751218.1"/>
</dbReference>
<dbReference type="GeneID" id="76148256"/>
<reference evidence="1 2" key="1">
    <citation type="journal article" date="2022" name="DNA Res.">
        <title>Genome analysis of five recently described species of the CUG-Ser clade uncovers Candida theae as a new hybrid lineage with pathogenic potential in the Candida parapsilosis species complex.</title>
        <authorList>
            <person name="Mixao V."/>
            <person name="Del Olmo V."/>
            <person name="Hegedusova E."/>
            <person name="Saus E."/>
            <person name="Pryszcz L."/>
            <person name="Cillingova A."/>
            <person name="Nosek J."/>
            <person name="Gabaldon T."/>
        </authorList>
    </citation>
    <scope>NUCLEOTIDE SEQUENCE [LARGE SCALE GENOMIC DNA]</scope>
    <source>
        <strain evidence="1 2">CBS 12239</strain>
    </source>
</reference>
<protein>
    <submittedName>
        <fullName evidence="1">Uncharacterized protein</fullName>
    </submittedName>
</protein>
<organism evidence="1 2">
    <name type="scientific">Candida theae</name>
    <dbReference type="NCBI Taxonomy" id="1198502"/>
    <lineage>
        <taxon>Eukaryota</taxon>
        <taxon>Fungi</taxon>
        <taxon>Dikarya</taxon>
        <taxon>Ascomycota</taxon>
        <taxon>Saccharomycotina</taxon>
        <taxon>Pichiomycetes</taxon>
        <taxon>Debaryomycetaceae</taxon>
        <taxon>Candida/Lodderomyces clade</taxon>
        <taxon>Candida</taxon>
    </lineage>
</organism>
<evidence type="ECO:0000313" key="1">
    <source>
        <dbReference type="EMBL" id="KAI5968502.1"/>
    </source>
</evidence>
<dbReference type="Proteomes" id="UP001204833">
    <property type="component" value="Unassembled WGS sequence"/>
</dbReference>
<proteinExistence type="predicted"/>
<accession>A0AAD5BJJ5</accession>
<keyword evidence="2" id="KW-1185">Reference proteome</keyword>
<name>A0AAD5BJJ5_9ASCO</name>
<dbReference type="AlphaFoldDB" id="A0AAD5BJJ5"/>